<organism evidence="1 2">
    <name type="scientific">Ricinus communis</name>
    <name type="common">Castor bean</name>
    <dbReference type="NCBI Taxonomy" id="3988"/>
    <lineage>
        <taxon>Eukaryota</taxon>
        <taxon>Viridiplantae</taxon>
        <taxon>Streptophyta</taxon>
        <taxon>Embryophyta</taxon>
        <taxon>Tracheophyta</taxon>
        <taxon>Spermatophyta</taxon>
        <taxon>Magnoliopsida</taxon>
        <taxon>eudicotyledons</taxon>
        <taxon>Gunneridae</taxon>
        <taxon>Pentapetalae</taxon>
        <taxon>rosids</taxon>
        <taxon>fabids</taxon>
        <taxon>Malpighiales</taxon>
        <taxon>Euphorbiaceae</taxon>
        <taxon>Acalyphoideae</taxon>
        <taxon>Acalypheae</taxon>
        <taxon>Ricinus</taxon>
    </lineage>
</organism>
<sequence>MASQKVDRRALEAAASEGFATIEARLTKKPATGRVQNPNHQRNEASLINSKEAAKRYGCMVIERVITSAKAAQTYGGVLIGPAISSDTVVQRYGAILIPDRPRDKIPRDTD</sequence>
<proteinExistence type="predicted"/>
<keyword evidence="2" id="KW-1185">Reference proteome</keyword>
<dbReference type="InParanoid" id="B9RT95"/>
<name>B9RT95_RICCO</name>
<dbReference type="AlphaFoldDB" id="B9RT95"/>
<reference evidence="2" key="1">
    <citation type="journal article" date="2010" name="Nat. Biotechnol.">
        <title>Draft genome sequence of the oilseed species Ricinus communis.</title>
        <authorList>
            <person name="Chan A.P."/>
            <person name="Crabtree J."/>
            <person name="Zhao Q."/>
            <person name="Lorenzi H."/>
            <person name="Orvis J."/>
            <person name="Puiu D."/>
            <person name="Melake-Berhan A."/>
            <person name="Jones K.M."/>
            <person name="Redman J."/>
            <person name="Chen G."/>
            <person name="Cahoon E.B."/>
            <person name="Gedil M."/>
            <person name="Stanke M."/>
            <person name="Haas B.J."/>
            <person name="Wortman J.R."/>
            <person name="Fraser-Liggett C.M."/>
            <person name="Ravel J."/>
            <person name="Rabinowicz P.D."/>
        </authorList>
    </citation>
    <scope>NUCLEOTIDE SEQUENCE [LARGE SCALE GENOMIC DNA]</scope>
    <source>
        <strain evidence="2">cv. Hale</strain>
    </source>
</reference>
<dbReference type="Proteomes" id="UP000008311">
    <property type="component" value="Unassembled WGS sequence"/>
</dbReference>
<evidence type="ECO:0000313" key="1">
    <source>
        <dbReference type="EMBL" id="EEF45578.1"/>
    </source>
</evidence>
<evidence type="ECO:0000313" key="2">
    <source>
        <dbReference type="Proteomes" id="UP000008311"/>
    </source>
</evidence>
<dbReference type="PANTHER" id="PTHR33484">
    <property type="entry name" value="BNAC07G33360D PROTEIN"/>
    <property type="match status" value="1"/>
</dbReference>
<dbReference type="EMBL" id="EQ973812">
    <property type="protein sequence ID" value="EEF45578.1"/>
    <property type="molecule type" value="Genomic_DNA"/>
</dbReference>
<accession>B9RT95</accession>
<dbReference type="PANTHER" id="PTHR33484:SF3">
    <property type="entry name" value="HYDROXYPROLINE-RICH GLYCOPROTEIN FAMILY PROTEIN"/>
    <property type="match status" value="1"/>
</dbReference>
<gene>
    <name evidence="1" type="ORF">RCOM_0682100</name>
</gene>
<protein>
    <submittedName>
        <fullName evidence="1">Uncharacterized protein</fullName>
    </submittedName>
</protein>